<evidence type="ECO:0000256" key="11">
    <source>
        <dbReference type="PIRSR" id="PIRSR601580-3"/>
    </source>
</evidence>
<evidence type="ECO:0000256" key="13">
    <source>
        <dbReference type="SAM" id="MobiDB-lite"/>
    </source>
</evidence>
<keyword evidence="4" id="KW-0732">Signal</keyword>
<dbReference type="SUPFAM" id="SSF63887">
    <property type="entry name" value="P-domain of calnexin/calreticulin"/>
    <property type="match status" value="1"/>
</dbReference>
<evidence type="ECO:0000256" key="9">
    <source>
        <dbReference type="ARBA" id="ARBA00022837"/>
    </source>
</evidence>
<evidence type="ECO:0000313" key="14">
    <source>
        <dbReference type="EMBL" id="CAE8615784.1"/>
    </source>
</evidence>
<dbReference type="GO" id="GO:0006457">
    <property type="term" value="P:protein folding"/>
    <property type="evidence" value="ECO:0007669"/>
    <property type="project" value="InterPro"/>
</dbReference>
<keyword evidence="7 12" id="KW-0256">Endoplasmic reticulum</keyword>
<dbReference type="GO" id="GO:0051082">
    <property type="term" value="F:unfolded protein binding"/>
    <property type="evidence" value="ECO:0007669"/>
    <property type="project" value="InterPro"/>
</dbReference>
<dbReference type="InterPro" id="IPR018124">
    <property type="entry name" value="Calret/calnex_CS"/>
</dbReference>
<keyword evidence="3" id="KW-0479">Metal-binding</keyword>
<dbReference type="Gene3D" id="2.10.250.10">
    <property type="entry name" value="Calreticulin/calnexin, P domain"/>
    <property type="match status" value="1"/>
</dbReference>
<evidence type="ECO:0000256" key="6">
    <source>
        <dbReference type="ARBA" id="ARBA00022737"/>
    </source>
</evidence>
<feature type="compositionally biased region" description="Basic and acidic residues" evidence="13">
    <location>
        <begin position="280"/>
        <end position="295"/>
    </location>
</feature>
<protein>
    <recommendedName>
        <fullName evidence="16">Calreticulin</fullName>
    </recommendedName>
</protein>
<sequence>MFRRCPLASLQGTPEPPLQRRRCRRETGTLPTCRQCVFVVAALAAAQPGRVADAALAKVFFEEQFSSNEWESRWVHSKWKGSNGPTGRFEWSAGQWQANESQKGLRAASDMHYHGISAKLPVSFSNRGRDLVVQYSVKHESEELSFCGGGYMKLLGSDIDQENFGGDTPYRIMFGPDICGYDISRVHLILNWNGENLLRKPDINLEYDDRNEFTHLYTLVVRPDNSYNVYVNLKEKSSGNLHDSWDFPNKTMDDPEDKKPADWVEVRRIVDTAAQKPKKWVDKKRVPDSAARKPDEWDDEEDGEYQPPMVDNPSYKGEWFPPRIDNPEYRGQWRPRQFGNPAYREEVYSYADIGAVGFELWTVNKGSIFDNILLCDSWEHAKAEGEKLLTIFEKEKEAKRRWEANGKKASAAAEEKSSEEQQPEDSSGAEEGDTIHVDGPKPSSEL</sequence>
<evidence type="ECO:0000256" key="10">
    <source>
        <dbReference type="ARBA" id="ARBA00023186"/>
    </source>
</evidence>
<dbReference type="InterPro" id="IPR001580">
    <property type="entry name" value="Calret/calnex"/>
</dbReference>
<comment type="caution">
    <text evidence="14">The sequence shown here is derived from an EMBL/GenBank/DDBJ whole genome shotgun (WGS) entry which is preliminary data.</text>
</comment>
<keyword evidence="15" id="KW-1185">Reference proteome</keyword>
<evidence type="ECO:0000313" key="15">
    <source>
        <dbReference type="Proteomes" id="UP000654075"/>
    </source>
</evidence>
<evidence type="ECO:0000256" key="1">
    <source>
        <dbReference type="ARBA" id="ARBA00004319"/>
    </source>
</evidence>
<evidence type="ECO:0000256" key="5">
    <source>
        <dbReference type="ARBA" id="ARBA00022734"/>
    </source>
</evidence>
<evidence type="ECO:0000256" key="8">
    <source>
        <dbReference type="ARBA" id="ARBA00022833"/>
    </source>
</evidence>
<accession>A0A813FN52</accession>
<comment type="subcellular location">
    <subcellularLocation>
        <location evidence="1">Endoplasmic reticulum lumen</location>
    </subcellularLocation>
</comment>
<gene>
    <name evidence="14" type="ORF">PGLA1383_LOCUS33493</name>
</gene>
<dbReference type="OrthoDB" id="1938156at2759"/>
<keyword evidence="6" id="KW-0677">Repeat</keyword>
<proteinExistence type="inferred from homology"/>
<keyword evidence="9" id="KW-0106">Calcium</keyword>
<dbReference type="PANTHER" id="PTHR11073">
    <property type="entry name" value="CALRETICULIN AND CALNEXIN"/>
    <property type="match status" value="1"/>
</dbReference>
<evidence type="ECO:0000256" key="12">
    <source>
        <dbReference type="RuleBase" id="RU362126"/>
    </source>
</evidence>
<feature type="disulfide bond" evidence="11">
    <location>
        <begin position="147"/>
        <end position="179"/>
    </location>
</feature>
<feature type="region of interest" description="Disordered" evidence="13">
    <location>
        <begin position="398"/>
        <end position="446"/>
    </location>
</feature>
<dbReference type="GO" id="GO:0030246">
    <property type="term" value="F:carbohydrate binding"/>
    <property type="evidence" value="ECO:0007669"/>
    <property type="project" value="UniProtKB-KW"/>
</dbReference>
<comment type="similarity">
    <text evidence="2 12">Belongs to the calreticulin family.</text>
</comment>
<evidence type="ECO:0008006" key="16">
    <source>
        <dbReference type="Google" id="ProtNLM"/>
    </source>
</evidence>
<dbReference type="Gene3D" id="2.60.120.200">
    <property type="match status" value="1"/>
</dbReference>
<reference evidence="14" key="1">
    <citation type="submission" date="2021-02" db="EMBL/GenBank/DDBJ databases">
        <authorList>
            <person name="Dougan E. K."/>
            <person name="Rhodes N."/>
            <person name="Thang M."/>
            <person name="Chan C."/>
        </authorList>
    </citation>
    <scope>NUCLEOTIDE SEQUENCE</scope>
</reference>
<dbReference type="InterPro" id="IPR013320">
    <property type="entry name" value="ConA-like_dom_sf"/>
</dbReference>
<dbReference type="Proteomes" id="UP000654075">
    <property type="component" value="Unassembled WGS sequence"/>
</dbReference>
<feature type="region of interest" description="Disordered" evidence="13">
    <location>
        <begin position="280"/>
        <end position="318"/>
    </location>
</feature>
<name>A0A813FN52_POLGL</name>
<dbReference type="Pfam" id="PF00262">
    <property type="entry name" value="Calreticulin"/>
    <property type="match status" value="2"/>
</dbReference>
<keyword evidence="8" id="KW-0862">Zinc</keyword>
<organism evidence="14 15">
    <name type="scientific">Polarella glacialis</name>
    <name type="common">Dinoflagellate</name>
    <dbReference type="NCBI Taxonomy" id="89957"/>
    <lineage>
        <taxon>Eukaryota</taxon>
        <taxon>Sar</taxon>
        <taxon>Alveolata</taxon>
        <taxon>Dinophyceae</taxon>
        <taxon>Suessiales</taxon>
        <taxon>Suessiaceae</taxon>
        <taxon>Polarella</taxon>
    </lineage>
</organism>
<evidence type="ECO:0000256" key="3">
    <source>
        <dbReference type="ARBA" id="ARBA00022723"/>
    </source>
</evidence>
<keyword evidence="5" id="KW-0430">Lectin</keyword>
<dbReference type="GO" id="GO:0005509">
    <property type="term" value="F:calcium ion binding"/>
    <property type="evidence" value="ECO:0007669"/>
    <property type="project" value="InterPro"/>
</dbReference>
<dbReference type="OMA" id="SRAAKFP"/>
<dbReference type="GO" id="GO:0036503">
    <property type="term" value="P:ERAD pathway"/>
    <property type="evidence" value="ECO:0007669"/>
    <property type="project" value="TreeGrafter"/>
</dbReference>
<dbReference type="FunFam" id="2.10.250.10:FF:000002">
    <property type="entry name" value="Calreticulin"/>
    <property type="match status" value="1"/>
</dbReference>
<dbReference type="PRINTS" id="PR00626">
    <property type="entry name" value="CALRETICULIN"/>
</dbReference>
<feature type="compositionally biased region" description="Acidic residues" evidence="13">
    <location>
        <begin position="421"/>
        <end position="432"/>
    </location>
</feature>
<dbReference type="GO" id="GO:0005789">
    <property type="term" value="C:endoplasmic reticulum membrane"/>
    <property type="evidence" value="ECO:0007669"/>
    <property type="project" value="TreeGrafter"/>
</dbReference>
<dbReference type="EMBL" id="CAJNNV010025708">
    <property type="protein sequence ID" value="CAE8615784.1"/>
    <property type="molecule type" value="Genomic_DNA"/>
</dbReference>
<dbReference type="PROSITE" id="PS00804">
    <property type="entry name" value="CALRETICULIN_2"/>
    <property type="match status" value="1"/>
</dbReference>
<keyword evidence="11" id="KW-1015">Disulfide bond</keyword>
<evidence type="ECO:0000256" key="2">
    <source>
        <dbReference type="ARBA" id="ARBA00010983"/>
    </source>
</evidence>
<dbReference type="GO" id="GO:0005788">
    <property type="term" value="C:endoplasmic reticulum lumen"/>
    <property type="evidence" value="ECO:0007669"/>
    <property type="project" value="UniProtKB-SubCell"/>
</dbReference>
<dbReference type="SUPFAM" id="SSF49899">
    <property type="entry name" value="Concanavalin A-like lectins/glucanases"/>
    <property type="match status" value="1"/>
</dbReference>
<dbReference type="AlphaFoldDB" id="A0A813FN52"/>
<evidence type="ECO:0000256" key="7">
    <source>
        <dbReference type="ARBA" id="ARBA00022824"/>
    </source>
</evidence>
<dbReference type="InterPro" id="IPR009033">
    <property type="entry name" value="Calreticulin/calnexin_P_dom_sf"/>
</dbReference>
<keyword evidence="10 12" id="KW-0143">Chaperone</keyword>
<evidence type="ECO:0000256" key="4">
    <source>
        <dbReference type="ARBA" id="ARBA00022729"/>
    </source>
</evidence>